<dbReference type="Proteomes" id="UP000317536">
    <property type="component" value="Unassembled WGS sequence"/>
</dbReference>
<dbReference type="AlphaFoldDB" id="A0A556RC41"/>
<proteinExistence type="predicted"/>
<name>A0A556RC41_9BIFI</name>
<dbReference type="EMBL" id="VMHJ01000001">
    <property type="protein sequence ID" value="TSJ86449.1"/>
    <property type="molecule type" value="Genomic_DNA"/>
</dbReference>
<reference evidence="1 2" key="1">
    <citation type="submission" date="2019-07" db="EMBL/GenBank/DDBJ databases">
        <title>Bifidobacterium asteroides genomes.</title>
        <authorList>
            <person name="Zheng H."/>
        </authorList>
    </citation>
    <scope>NUCLEOTIDE SEQUENCE [LARGE SCALE GENOMIC DNA]</scope>
    <source>
        <strain evidence="1 2">W8111</strain>
    </source>
</reference>
<evidence type="ECO:0000313" key="2">
    <source>
        <dbReference type="Proteomes" id="UP000317536"/>
    </source>
</evidence>
<accession>A0A556RC41</accession>
<organism evidence="1 2">
    <name type="scientific">Bifidobacterium asteroides</name>
    <dbReference type="NCBI Taxonomy" id="1684"/>
    <lineage>
        <taxon>Bacteria</taxon>
        <taxon>Bacillati</taxon>
        <taxon>Actinomycetota</taxon>
        <taxon>Actinomycetes</taxon>
        <taxon>Bifidobacteriales</taxon>
        <taxon>Bifidobacteriaceae</taxon>
        <taxon>Bifidobacterium</taxon>
    </lineage>
</organism>
<evidence type="ECO:0000313" key="1">
    <source>
        <dbReference type="EMBL" id="TSJ86449.1"/>
    </source>
</evidence>
<gene>
    <name evidence="1" type="ORF">FPK29_01840</name>
</gene>
<sequence>MDSYPIGIASQSLRIPDEGATFHTIPEALTFMAKNKVSFTNQQVPSVYSFYQHSSWSPTVSTNLNAKNPPHVTAASPGLTSLQISFFKEGKDNWDFVSSTPNRKYIIECWPKEENSKRDGNSIGLKRHIFIMYKQDTRRNIYTYLGEYRIVALFPITEDEAQTEGLQIALWERE</sequence>
<comment type="caution">
    <text evidence="1">The sequence shown here is derived from an EMBL/GenBank/DDBJ whole genome shotgun (WGS) entry which is preliminary data.</text>
</comment>
<protein>
    <submittedName>
        <fullName evidence="1">Uncharacterized protein</fullName>
    </submittedName>
</protein>